<comment type="caution">
    <text evidence="8">The sequence shown here is derived from an EMBL/GenBank/DDBJ whole genome shotgun (WGS) entry which is preliminary data.</text>
</comment>
<dbReference type="OrthoDB" id="9813814at2"/>
<feature type="active site" description="Proton acceptor; specific for L-alanine" evidence="4">
    <location>
        <position position="260"/>
    </location>
</feature>
<dbReference type="SUPFAM" id="SSF51419">
    <property type="entry name" value="PLP-binding barrel"/>
    <property type="match status" value="1"/>
</dbReference>
<dbReference type="GO" id="GO:0008784">
    <property type="term" value="F:alanine racemase activity"/>
    <property type="evidence" value="ECO:0007669"/>
    <property type="project" value="UniProtKB-UniRule"/>
</dbReference>
<comment type="cofactor">
    <cofactor evidence="1 4 5">
        <name>pyridoxal 5'-phosphate</name>
        <dbReference type="ChEBI" id="CHEBI:597326"/>
    </cofactor>
</comment>
<dbReference type="PRINTS" id="PR00992">
    <property type="entry name" value="ALARACEMASE"/>
</dbReference>
<dbReference type="NCBIfam" id="TIGR00492">
    <property type="entry name" value="alr"/>
    <property type="match status" value="1"/>
</dbReference>
<feature type="active site" description="Proton acceptor; specific for D-alanine" evidence="4">
    <location>
        <position position="37"/>
    </location>
</feature>
<dbReference type="CDD" id="cd00430">
    <property type="entry name" value="PLPDE_III_AR"/>
    <property type="match status" value="1"/>
</dbReference>
<feature type="domain" description="Alanine racemase C-terminal" evidence="7">
    <location>
        <begin position="239"/>
        <end position="364"/>
    </location>
</feature>
<comment type="pathway">
    <text evidence="4">Amino-acid biosynthesis; D-alanine biosynthesis; D-alanine from L-alanine: step 1/1.</text>
</comment>
<accession>A0A9Q8CG95</accession>
<keyword evidence="9" id="KW-1185">Reference proteome</keyword>
<dbReference type="FunFam" id="3.20.20.10:FF:000002">
    <property type="entry name" value="Alanine racemase"/>
    <property type="match status" value="1"/>
</dbReference>
<dbReference type="InterPro" id="IPR000821">
    <property type="entry name" value="Ala_racemase"/>
</dbReference>
<dbReference type="Pfam" id="PF00842">
    <property type="entry name" value="Ala_racemase_C"/>
    <property type="match status" value="1"/>
</dbReference>
<dbReference type="RefSeq" id="WP_133418408.1">
    <property type="nucleotide sequence ID" value="NZ_SCWD01000007.1"/>
</dbReference>
<dbReference type="Proteomes" id="UP000295280">
    <property type="component" value="Unassembled WGS sequence"/>
</dbReference>
<dbReference type="Gene3D" id="3.20.20.10">
    <property type="entry name" value="Alanine racemase"/>
    <property type="match status" value="1"/>
</dbReference>
<organism evidence="8 9">
    <name type="scientific">Macrococcus carouselicus</name>
    <dbReference type="NCBI Taxonomy" id="69969"/>
    <lineage>
        <taxon>Bacteria</taxon>
        <taxon>Bacillati</taxon>
        <taxon>Bacillota</taxon>
        <taxon>Bacilli</taxon>
        <taxon>Bacillales</taxon>
        <taxon>Staphylococcaceae</taxon>
        <taxon>Macrococcus</taxon>
    </lineage>
</organism>
<feature type="binding site" evidence="4 6">
    <location>
        <position position="307"/>
    </location>
    <ligand>
        <name>substrate</name>
    </ligand>
</feature>
<dbReference type="GO" id="GO:0030170">
    <property type="term" value="F:pyridoxal phosphate binding"/>
    <property type="evidence" value="ECO:0007669"/>
    <property type="project" value="UniProtKB-UniRule"/>
</dbReference>
<dbReference type="PANTHER" id="PTHR30511">
    <property type="entry name" value="ALANINE RACEMASE"/>
    <property type="match status" value="1"/>
</dbReference>
<dbReference type="SUPFAM" id="SSF50621">
    <property type="entry name" value="Alanine racemase C-terminal domain-like"/>
    <property type="match status" value="1"/>
</dbReference>
<dbReference type="InterPro" id="IPR009006">
    <property type="entry name" value="Ala_racemase/Decarboxylase_C"/>
</dbReference>
<comment type="similarity">
    <text evidence="4">Belongs to the alanine racemase family.</text>
</comment>
<dbReference type="GO" id="GO:0030632">
    <property type="term" value="P:D-alanine biosynthetic process"/>
    <property type="evidence" value="ECO:0007669"/>
    <property type="project" value="UniProtKB-UniRule"/>
</dbReference>
<evidence type="ECO:0000256" key="4">
    <source>
        <dbReference type="HAMAP-Rule" id="MF_01201"/>
    </source>
</evidence>
<evidence type="ECO:0000256" key="1">
    <source>
        <dbReference type="ARBA" id="ARBA00001933"/>
    </source>
</evidence>
<evidence type="ECO:0000256" key="2">
    <source>
        <dbReference type="ARBA" id="ARBA00022898"/>
    </source>
</evidence>
<evidence type="ECO:0000256" key="5">
    <source>
        <dbReference type="PIRSR" id="PIRSR600821-50"/>
    </source>
</evidence>
<feature type="modified residue" description="N6-(pyridoxal phosphate)lysine" evidence="4 5">
    <location>
        <position position="37"/>
    </location>
</feature>
<keyword evidence="3 4" id="KW-0413">Isomerase</keyword>
<evidence type="ECO:0000259" key="7">
    <source>
        <dbReference type="SMART" id="SM01005"/>
    </source>
</evidence>
<comment type="function">
    <text evidence="4">Catalyzes the interconversion of L-alanine and D-alanine. May also act on other amino acids.</text>
</comment>
<evidence type="ECO:0000256" key="6">
    <source>
        <dbReference type="PIRSR" id="PIRSR600821-52"/>
    </source>
</evidence>
<dbReference type="Gene3D" id="2.40.37.10">
    <property type="entry name" value="Lyase, Ornithine Decarboxylase, Chain A, domain 1"/>
    <property type="match status" value="1"/>
</dbReference>
<dbReference type="GO" id="GO:0009252">
    <property type="term" value="P:peptidoglycan biosynthetic process"/>
    <property type="evidence" value="ECO:0007669"/>
    <property type="project" value="TreeGrafter"/>
</dbReference>
<dbReference type="InterPro" id="IPR029066">
    <property type="entry name" value="PLP-binding_barrel"/>
</dbReference>
<feature type="binding site" evidence="4 6">
    <location>
        <position position="133"/>
    </location>
    <ligand>
        <name>substrate</name>
    </ligand>
</feature>
<reference evidence="8 9" key="1">
    <citation type="submission" date="2019-01" db="EMBL/GenBank/DDBJ databases">
        <title>Draft genome sequences of the type strains of six Macrococcus species.</title>
        <authorList>
            <person name="Mazhar S."/>
            <person name="Altermann E."/>
            <person name="Hill C."/>
            <person name="Mcauliffe O."/>
        </authorList>
    </citation>
    <scope>NUCLEOTIDE SEQUENCE [LARGE SCALE GENOMIC DNA]</scope>
    <source>
        <strain evidence="8 9">ATCC 51828</strain>
    </source>
</reference>
<evidence type="ECO:0000256" key="3">
    <source>
        <dbReference type="ARBA" id="ARBA00023235"/>
    </source>
</evidence>
<dbReference type="EC" id="5.1.1.1" evidence="4"/>
<gene>
    <name evidence="8" type="primary">alr</name>
    <name evidence="8" type="ORF">ERX40_10295</name>
</gene>
<dbReference type="GO" id="GO:0005829">
    <property type="term" value="C:cytosol"/>
    <property type="evidence" value="ECO:0007669"/>
    <property type="project" value="TreeGrafter"/>
</dbReference>
<evidence type="ECO:0000313" key="9">
    <source>
        <dbReference type="Proteomes" id="UP000295280"/>
    </source>
</evidence>
<dbReference type="EMBL" id="SCWD01000007">
    <property type="protein sequence ID" value="TDL95364.1"/>
    <property type="molecule type" value="Genomic_DNA"/>
</dbReference>
<dbReference type="HAMAP" id="MF_01201">
    <property type="entry name" value="Ala_racemase"/>
    <property type="match status" value="1"/>
</dbReference>
<dbReference type="InterPro" id="IPR001608">
    <property type="entry name" value="Ala_racemase_N"/>
</dbReference>
<protein>
    <recommendedName>
        <fullName evidence="4">Alanine racemase</fullName>
        <ecNumber evidence="4">5.1.1.1</ecNumber>
    </recommendedName>
</protein>
<dbReference type="SMART" id="SM01005">
    <property type="entry name" value="Ala_racemase_C"/>
    <property type="match status" value="1"/>
</dbReference>
<evidence type="ECO:0000313" key="8">
    <source>
        <dbReference type="EMBL" id="TDL95364.1"/>
    </source>
</evidence>
<dbReference type="PANTHER" id="PTHR30511:SF0">
    <property type="entry name" value="ALANINE RACEMASE, CATABOLIC-RELATED"/>
    <property type="match status" value="1"/>
</dbReference>
<sequence>MNYYRQSVLNINLDDLYHNYLAVDDLHPAKKTIAVIKANAYGTGAVTVARHLSENGVDFFAVATLDEALELRSNDIEGDILILGIVEPEDIREAAQQDIAVTLPGALWLEKVLRVLGDVPLKVHIKIDTGMNRIGIRSDDEYSHVLASLAQHDNLLFEGVYTHFSCADMPGDSAETAHQRFMTIVNAHDKPKYIHSQNTAAALRYEMNACTALRLGIGLYGYYPSEFISHLTEVALKPIMQLVSEVNFVKDITAGTTIGYGANYEAVQNERIATLPIGYADGLLRSMSGYHVRVNGKDAEIVGRVCMDQTMIRVPADVNVGDKVIIIDNQPGNQQSMEVAERQQQTISYEVLCNLGMRLPRVYRTEQKYMVKNTLLK</sequence>
<dbReference type="Pfam" id="PF01168">
    <property type="entry name" value="Ala_racemase_N"/>
    <property type="match status" value="1"/>
</dbReference>
<dbReference type="AlphaFoldDB" id="A0A9Q8CG95"/>
<proteinExistence type="inferred from homology"/>
<comment type="catalytic activity">
    <reaction evidence="4">
        <text>L-alanine = D-alanine</text>
        <dbReference type="Rhea" id="RHEA:20249"/>
        <dbReference type="ChEBI" id="CHEBI:57416"/>
        <dbReference type="ChEBI" id="CHEBI:57972"/>
        <dbReference type="EC" id="5.1.1.1"/>
    </reaction>
</comment>
<name>A0A9Q8CG95_9STAP</name>
<dbReference type="InterPro" id="IPR011079">
    <property type="entry name" value="Ala_racemase_C"/>
</dbReference>
<keyword evidence="2 4" id="KW-0663">Pyridoxal phosphate</keyword>